<reference evidence="2" key="1">
    <citation type="submission" date="2020-05" db="EMBL/GenBank/DDBJ databases">
        <authorList>
            <person name="Chiriac C."/>
            <person name="Salcher M."/>
            <person name="Ghai R."/>
            <person name="Kavagutti S V."/>
        </authorList>
    </citation>
    <scope>NUCLEOTIDE SEQUENCE</scope>
</reference>
<dbReference type="PANTHER" id="PTHR33452">
    <property type="entry name" value="OXIDOREDUCTASE CATD-RELATED"/>
    <property type="match status" value="1"/>
</dbReference>
<evidence type="ECO:0000313" key="2">
    <source>
        <dbReference type="EMBL" id="CAB4790738.1"/>
    </source>
</evidence>
<dbReference type="GO" id="GO:0005886">
    <property type="term" value="C:plasma membrane"/>
    <property type="evidence" value="ECO:0007669"/>
    <property type="project" value="TreeGrafter"/>
</dbReference>
<gene>
    <name evidence="2" type="ORF">UFOPK2958_01166</name>
</gene>
<evidence type="ECO:0000256" key="1">
    <source>
        <dbReference type="SAM" id="Phobius"/>
    </source>
</evidence>
<keyword evidence="1" id="KW-1133">Transmembrane helix</keyword>
<dbReference type="EMBL" id="CAFAAB010000149">
    <property type="protein sequence ID" value="CAB4790738.1"/>
    <property type="molecule type" value="Genomic_DNA"/>
</dbReference>
<feature type="transmembrane region" description="Helical" evidence="1">
    <location>
        <begin position="31"/>
        <end position="52"/>
    </location>
</feature>
<dbReference type="PANTHER" id="PTHR33452:SF1">
    <property type="entry name" value="INNER MEMBRANE PROTEIN YPHA-RELATED"/>
    <property type="match status" value="1"/>
</dbReference>
<sequence>MPLAAAGLVALMTVAIVTVHRKNGFFVYNAGQGIEYCLMLIVLAITVGSFGGGKYSIDHAHTFVTWFDRPMHAFLTVTVVGFGGALLQLAAVYRPGKVK</sequence>
<accession>A0A6J6X6D1</accession>
<dbReference type="InterPro" id="IPR051907">
    <property type="entry name" value="DoxX-like_oxidoreductase"/>
</dbReference>
<keyword evidence="1" id="KW-0812">Transmembrane</keyword>
<protein>
    <submittedName>
        <fullName evidence="2">Unannotated protein</fullName>
    </submittedName>
</protein>
<keyword evidence="1" id="KW-0472">Membrane</keyword>
<feature type="transmembrane region" description="Helical" evidence="1">
    <location>
        <begin position="73"/>
        <end position="93"/>
    </location>
</feature>
<dbReference type="AlphaFoldDB" id="A0A6J6X6D1"/>
<organism evidence="2">
    <name type="scientific">freshwater metagenome</name>
    <dbReference type="NCBI Taxonomy" id="449393"/>
    <lineage>
        <taxon>unclassified sequences</taxon>
        <taxon>metagenomes</taxon>
        <taxon>ecological metagenomes</taxon>
    </lineage>
</organism>
<name>A0A6J6X6D1_9ZZZZ</name>
<proteinExistence type="predicted"/>